<keyword evidence="3" id="KW-1185">Reference proteome</keyword>
<comment type="caution">
    <text evidence="2">The sequence shown here is derived from an EMBL/GenBank/DDBJ whole genome shotgun (WGS) entry which is preliminary data.</text>
</comment>
<dbReference type="HOGENOM" id="CLU_041012_1_0_11"/>
<accession>C0XTC5</accession>
<dbReference type="InterPro" id="IPR022081">
    <property type="entry name" value="DUF3631"/>
</dbReference>
<dbReference type="eggNOG" id="COG0464">
    <property type="taxonomic scope" value="Bacteria"/>
</dbReference>
<dbReference type="Pfam" id="PF12307">
    <property type="entry name" value="DUF3631"/>
    <property type="match status" value="1"/>
</dbReference>
<evidence type="ECO:0000313" key="2">
    <source>
        <dbReference type="EMBL" id="EEI16530.1"/>
    </source>
</evidence>
<dbReference type="STRING" id="525263.HMPREF0298_1695"/>
<sequence>MHELTNIIDALDPTDGEGVLNIVEQWLGTYVKTAHHDDLATLTLWCVATHLANETWTSPRLLLDSPSPGSGKTTTLDHLQRLCFRSVQAASLSSPSLLARLLEREPRTILVDEVDRTLDPKAEGSRELLAILNSGYRKGASRPVLVQKKDESGVTEWQPVEMSTYGPVALAGNSPNLPDDTRSRCITVLLLPDLEGTVEDSDWQHIEDDAHALHDAIEAWTESVKDTVKDDRIDYTTETYIDPTTGEHRTLEALRGRNRERYAPLLKVARAAGGEWPNRAKRLILNDLDQQADDREAGLNRVPRHVQLLRDIAEAWPTEPDGQPQPHVPTTDLLRLLGFHNRDYWGTSAERGPLKPQGLGRMLSSKYSIRSSRVSTGDRERGYYYSDFTQAFNAFAINRPGANPSS</sequence>
<evidence type="ECO:0000259" key="1">
    <source>
        <dbReference type="Pfam" id="PF12307"/>
    </source>
</evidence>
<dbReference type="RefSeq" id="WP_006841198.1">
    <property type="nucleotide sequence ID" value="NZ_GG667198.1"/>
</dbReference>
<dbReference type="Proteomes" id="UP000006196">
    <property type="component" value="Unassembled WGS sequence"/>
</dbReference>
<dbReference type="EMBL" id="ACHJ01000136">
    <property type="protein sequence ID" value="EEI16530.1"/>
    <property type="molecule type" value="Genomic_DNA"/>
</dbReference>
<name>C0XTC5_CORLD</name>
<protein>
    <recommendedName>
        <fullName evidence="1">DUF3631 domain-containing protein</fullName>
    </recommendedName>
</protein>
<proteinExistence type="predicted"/>
<reference evidence="2" key="1">
    <citation type="submission" date="2009-01" db="EMBL/GenBank/DDBJ databases">
        <authorList>
            <person name="Qin X."/>
            <person name="Bachman B."/>
            <person name="Battles P."/>
            <person name="Bell A."/>
            <person name="Bess C."/>
            <person name="Bickham C."/>
            <person name="Chaboub L."/>
            <person name="Chen D."/>
            <person name="Coyle M."/>
            <person name="Deiros D.R."/>
            <person name="Dinh H."/>
            <person name="Forbes L."/>
            <person name="Fowler G."/>
            <person name="Francisco L."/>
            <person name="Fu Q."/>
            <person name="Gubbala S."/>
            <person name="Hale W."/>
            <person name="Han Y."/>
            <person name="Hemphill L."/>
            <person name="Highlander S.K."/>
            <person name="Hirani K."/>
            <person name="Hogues M."/>
            <person name="Jackson L."/>
            <person name="Jakkamsetti A."/>
            <person name="Javaid M."/>
            <person name="Jiang H."/>
            <person name="Korchina V."/>
            <person name="Kovar C."/>
            <person name="Lara F."/>
            <person name="Lee S."/>
            <person name="Mata R."/>
            <person name="Mathew T."/>
            <person name="Moen C."/>
            <person name="Morales K."/>
            <person name="Munidasa M."/>
            <person name="Nazareth L."/>
            <person name="Ngo R."/>
            <person name="Nguyen L."/>
            <person name="Okwuonu G."/>
            <person name="Ongeri F."/>
            <person name="Patil S."/>
            <person name="Petrosino J."/>
            <person name="Pham C."/>
            <person name="Pham P."/>
            <person name="Pu L.-L."/>
            <person name="Puazo M."/>
            <person name="Raj R."/>
            <person name="Reid J."/>
            <person name="Rouhana J."/>
            <person name="Saada N."/>
            <person name="Shang Y."/>
            <person name="Simmons D."/>
            <person name="Thornton R."/>
            <person name="Warren J."/>
            <person name="Weissenberger G."/>
            <person name="Zhang J."/>
            <person name="Zhang L."/>
            <person name="Zhou C."/>
            <person name="Zhu D."/>
            <person name="Muzny D."/>
            <person name="Worley K."/>
            <person name="Gibbs R."/>
        </authorList>
    </citation>
    <scope>NUCLEOTIDE SEQUENCE [LARGE SCALE GENOMIC DNA]</scope>
    <source>
        <strain evidence="2">DSM 44291</strain>
    </source>
</reference>
<dbReference type="SUPFAM" id="SSF52540">
    <property type="entry name" value="P-loop containing nucleoside triphosphate hydrolases"/>
    <property type="match status" value="1"/>
</dbReference>
<evidence type="ECO:0000313" key="3">
    <source>
        <dbReference type="Proteomes" id="UP000006196"/>
    </source>
</evidence>
<gene>
    <name evidence="2" type="ORF">HMPREF0298_1695</name>
</gene>
<dbReference type="AlphaFoldDB" id="C0XTC5"/>
<dbReference type="InterPro" id="IPR027417">
    <property type="entry name" value="P-loop_NTPase"/>
</dbReference>
<organism evidence="2 3">
    <name type="scientific">Corynebacterium lipophiloflavum (strain ATCC 700352 / DSM 44291 / CCUG 37336 / JCM 10383 / DMMZ 1944)</name>
    <dbReference type="NCBI Taxonomy" id="525263"/>
    <lineage>
        <taxon>Bacteria</taxon>
        <taxon>Bacillati</taxon>
        <taxon>Actinomycetota</taxon>
        <taxon>Actinomycetes</taxon>
        <taxon>Mycobacteriales</taxon>
        <taxon>Corynebacteriaceae</taxon>
        <taxon>Corynebacterium</taxon>
    </lineage>
</organism>
<dbReference type="OrthoDB" id="3261135at2"/>
<feature type="domain" description="DUF3631" evidence="1">
    <location>
        <begin position="207"/>
        <end position="394"/>
    </location>
</feature>